<evidence type="ECO:0000313" key="1">
    <source>
        <dbReference type="EMBL" id="KAJ4724898.1"/>
    </source>
</evidence>
<reference evidence="1 2" key="1">
    <citation type="journal article" date="2023" name="Science">
        <title>Complex scaffold remodeling in plant triterpene biosynthesis.</title>
        <authorList>
            <person name="De La Pena R."/>
            <person name="Hodgson H."/>
            <person name="Liu J.C."/>
            <person name="Stephenson M.J."/>
            <person name="Martin A.C."/>
            <person name="Owen C."/>
            <person name="Harkess A."/>
            <person name="Leebens-Mack J."/>
            <person name="Jimenez L.E."/>
            <person name="Osbourn A."/>
            <person name="Sattely E.S."/>
        </authorList>
    </citation>
    <scope>NUCLEOTIDE SEQUENCE [LARGE SCALE GENOMIC DNA]</scope>
    <source>
        <strain evidence="2">cv. JPN11</strain>
        <tissue evidence="1">Leaf</tissue>
    </source>
</reference>
<gene>
    <name evidence="1" type="ORF">OWV82_003833</name>
</gene>
<dbReference type="Proteomes" id="UP001164539">
    <property type="component" value="Chromosome 2"/>
</dbReference>
<keyword evidence="2" id="KW-1185">Reference proteome</keyword>
<accession>A0ACC1YPF0</accession>
<protein>
    <submittedName>
        <fullName evidence="1">Myb/SANT-like domain</fullName>
    </submittedName>
</protein>
<proteinExistence type="predicted"/>
<name>A0ACC1YPF0_MELAZ</name>
<comment type="caution">
    <text evidence="1">The sequence shown here is derived from an EMBL/GenBank/DDBJ whole genome shotgun (WGS) entry which is preliminary data.</text>
</comment>
<evidence type="ECO:0000313" key="2">
    <source>
        <dbReference type="Proteomes" id="UP001164539"/>
    </source>
</evidence>
<sequence>MASDDIDFDDKAEWSSRNEAIFIRILHEHVKMGDLEKSTFSKKTWYVIDDELYAETNRRYTVPKLKSKFNRLRKKLREFSDLIKHPGFEWDPATNTVIASDEVWAEYTKRVPSVKPYRKKGLEQYHILGEIFNTSTATSQMHFSLSQFSPTSEDEHELRENLLNSAVNVDIGKDVDLTDLATECQREKRVRCSVNQSFESFPKLWDKMENYLAICSEVMSQKLEKTKEKKPQFEFKEYDN</sequence>
<dbReference type="EMBL" id="CM051395">
    <property type="protein sequence ID" value="KAJ4724898.1"/>
    <property type="molecule type" value="Genomic_DNA"/>
</dbReference>
<organism evidence="1 2">
    <name type="scientific">Melia azedarach</name>
    <name type="common">Chinaberry tree</name>
    <dbReference type="NCBI Taxonomy" id="155640"/>
    <lineage>
        <taxon>Eukaryota</taxon>
        <taxon>Viridiplantae</taxon>
        <taxon>Streptophyta</taxon>
        <taxon>Embryophyta</taxon>
        <taxon>Tracheophyta</taxon>
        <taxon>Spermatophyta</taxon>
        <taxon>Magnoliopsida</taxon>
        <taxon>eudicotyledons</taxon>
        <taxon>Gunneridae</taxon>
        <taxon>Pentapetalae</taxon>
        <taxon>rosids</taxon>
        <taxon>malvids</taxon>
        <taxon>Sapindales</taxon>
        <taxon>Meliaceae</taxon>
        <taxon>Melia</taxon>
    </lineage>
</organism>